<reference evidence="1 2" key="1">
    <citation type="submission" date="2016-10" db="EMBL/GenBank/DDBJ databases">
        <authorList>
            <person name="de Groot N.N."/>
        </authorList>
    </citation>
    <scope>NUCLEOTIDE SEQUENCE [LARGE SCALE GENOMIC DNA]</scope>
    <source>
        <strain evidence="1 2">DSM 24677</strain>
    </source>
</reference>
<evidence type="ECO:0000313" key="2">
    <source>
        <dbReference type="Proteomes" id="UP000199026"/>
    </source>
</evidence>
<keyword evidence="1" id="KW-0489">Methyltransferase</keyword>
<dbReference type="SUPFAM" id="SSF53335">
    <property type="entry name" value="S-adenosyl-L-methionine-dependent methyltransferases"/>
    <property type="match status" value="1"/>
</dbReference>
<dbReference type="GeneID" id="78124677"/>
<organism evidence="1 2">
    <name type="scientific">Lentibacter algarum</name>
    <dbReference type="NCBI Taxonomy" id="576131"/>
    <lineage>
        <taxon>Bacteria</taxon>
        <taxon>Pseudomonadati</taxon>
        <taxon>Pseudomonadota</taxon>
        <taxon>Alphaproteobacteria</taxon>
        <taxon>Rhodobacterales</taxon>
        <taxon>Roseobacteraceae</taxon>
        <taxon>Lentibacter</taxon>
    </lineage>
</organism>
<dbReference type="RefSeq" id="WP_089890650.1">
    <property type="nucleotide sequence ID" value="NZ_CALJFH010000012.1"/>
</dbReference>
<proteinExistence type="predicted"/>
<keyword evidence="2" id="KW-1185">Reference proteome</keyword>
<keyword evidence="1" id="KW-0808">Transferase</keyword>
<protein>
    <submittedName>
        <fullName evidence="1">Methyltransferase domain-containing protein</fullName>
    </submittedName>
</protein>
<name>A0A1H3KL67_9RHOB</name>
<dbReference type="STRING" id="576131.SAMN05444486_102610"/>
<dbReference type="EMBL" id="FNPR01000002">
    <property type="protein sequence ID" value="SDY52770.1"/>
    <property type="molecule type" value="Genomic_DNA"/>
</dbReference>
<accession>A0A1H3KL67</accession>
<dbReference type="AlphaFoldDB" id="A0A1H3KL67"/>
<dbReference type="Gene3D" id="3.40.50.150">
    <property type="entry name" value="Vaccinia Virus protein VP39"/>
    <property type="match status" value="1"/>
</dbReference>
<evidence type="ECO:0000313" key="1">
    <source>
        <dbReference type="EMBL" id="SDY52770.1"/>
    </source>
</evidence>
<sequence length="186" mass="21535">MVSLNRVMMNKSSSAWFKELPLEKMELAEISGKWGQRFEAKSYERFKYPEHDICLGPYKDAQGKMRQFDMILANQVWEHLDRPFTALCHVYDMLRDGGYLWIAVPFFLPYHAAPNDCSRWSARGLKNLLIEAGFAEARIKSEEWGNRAAAARNLEPDWPPVYDPETDDLTNDPNFPICAWALAQKT</sequence>
<gene>
    <name evidence="1" type="ORF">SAMN05444486_102610</name>
</gene>
<dbReference type="GO" id="GO:0032259">
    <property type="term" value="P:methylation"/>
    <property type="evidence" value="ECO:0007669"/>
    <property type="project" value="UniProtKB-KW"/>
</dbReference>
<dbReference type="OrthoDB" id="9803855at2"/>
<dbReference type="GO" id="GO:0008168">
    <property type="term" value="F:methyltransferase activity"/>
    <property type="evidence" value="ECO:0007669"/>
    <property type="project" value="UniProtKB-KW"/>
</dbReference>
<dbReference type="InterPro" id="IPR029063">
    <property type="entry name" value="SAM-dependent_MTases_sf"/>
</dbReference>
<dbReference type="Proteomes" id="UP000199026">
    <property type="component" value="Unassembled WGS sequence"/>
</dbReference>
<dbReference type="Pfam" id="PF13489">
    <property type="entry name" value="Methyltransf_23"/>
    <property type="match status" value="1"/>
</dbReference>